<accession>U9TSZ8</accession>
<sequence length="110" mass="12481">MQITLKCFVLGENLSNSFKVKIDTGDTVLDLKNLFLRKKRTILPVNILANSSYGRSTLVKMTKRNEKFSGIKVDTRANSKARNYHRTKVSRKVGTRPATDNLKKIAYMSS</sequence>
<dbReference type="InterPro" id="IPR045379">
    <property type="entry name" value="Crinkler_N"/>
</dbReference>
<comment type="subcellular location">
    <subcellularLocation>
        <location evidence="1">Host cell</location>
    </subcellularLocation>
    <subcellularLocation>
        <location evidence="2">Secreted</location>
    </subcellularLocation>
</comment>
<organism evidence="5">
    <name type="scientific">Rhizophagus irregularis (strain DAOM 181602 / DAOM 197198 / MUCL 43194)</name>
    <name type="common">Arbuscular mycorrhizal fungus</name>
    <name type="synonym">Glomus intraradices</name>
    <dbReference type="NCBI Taxonomy" id="747089"/>
    <lineage>
        <taxon>Eukaryota</taxon>
        <taxon>Fungi</taxon>
        <taxon>Fungi incertae sedis</taxon>
        <taxon>Mucoromycota</taxon>
        <taxon>Glomeromycotina</taxon>
        <taxon>Glomeromycetes</taxon>
        <taxon>Glomerales</taxon>
        <taxon>Glomeraceae</taxon>
        <taxon>Rhizophagus</taxon>
    </lineage>
</organism>
<evidence type="ECO:0000256" key="3">
    <source>
        <dbReference type="ARBA" id="ARBA00022525"/>
    </source>
</evidence>
<dbReference type="AlphaFoldDB" id="U9TSZ8"/>
<name>U9TSZ8_RHIID</name>
<dbReference type="EMBL" id="KI286149">
    <property type="protein sequence ID" value="ESA11309.1"/>
    <property type="molecule type" value="Genomic_DNA"/>
</dbReference>
<evidence type="ECO:0000256" key="2">
    <source>
        <dbReference type="ARBA" id="ARBA00004613"/>
    </source>
</evidence>
<evidence type="ECO:0000256" key="1">
    <source>
        <dbReference type="ARBA" id="ARBA00004340"/>
    </source>
</evidence>
<keyword evidence="3" id="KW-0964">Secreted</keyword>
<evidence type="ECO:0000259" key="4">
    <source>
        <dbReference type="Pfam" id="PF20147"/>
    </source>
</evidence>
<evidence type="ECO:0000313" key="5">
    <source>
        <dbReference type="EMBL" id="ESA11309.1"/>
    </source>
</evidence>
<protein>
    <recommendedName>
        <fullName evidence="4">Crinkler effector protein N-terminal domain-containing protein</fullName>
    </recommendedName>
</protein>
<dbReference type="GO" id="GO:0043657">
    <property type="term" value="C:host cell"/>
    <property type="evidence" value="ECO:0007669"/>
    <property type="project" value="UniProtKB-SubCell"/>
</dbReference>
<feature type="domain" description="Crinkler effector protein N-terminal" evidence="4">
    <location>
        <begin position="3"/>
        <end position="41"/>
    </location>
</feature>
<gene>
    <name evidence="5" type="ORF">GLOINDRAFT_191360</name>
</gene>
<proteinExistence type="predicted"/>
<dbReference type="HOGENOM" id="CLU_2172383_0_0_1"/>
<reference evidence="5" key="1">
    <citation type="submission" date="2013-07" db="EMBL/GenBank/DDBJ databases">
        <title>The genome of an arbuscular mycorrhizal fungus provides insights into the evolution of the oldest plant symbiosis.</title>
        <authorList>
            <consortium name="DOE Joint Genome Institute"/>
            <person name="Tisserant E."/>
            <person name="Malbreil M."/>
            <person name="Kuo A."/>
            <person name="Kohler A."/>
            <person name="Symeonidi A."/>
            <person name="Balestrini R."/>
            <person name="Charron P."/>
            <person name="Duensing N."/>
            <person name="Frei-dit-Frey N."/>
            <person name="Gianinazzi-Pearson V."/>
            <person name="Gilbert B."/>
            <person name="Handa Y."/>
            <person name="Hijri M."/>
            <person name="Kaul R."/>
            <person name="Kawaguchi M."/>
            <person name="Krajinski F."/>
            <person name="Lammers P."/>
            <person name="Lapierre D."/>
            <person name="Masclaux F.G."/>
            <person name="Murat C."/>
            <person name="Morin E."/>
            <person name="Ndikumana S."/>
            <person name="Pagni M."/>
            <person name="Petitpierre D."/>
            <person name="Requena N."/>
            <person name="Rosikiewicz P."/>
            <person name="Riley R."/>
            <person name="Saito K."/>
            <person name="San Clemente H."/>
            <person name="Shapiro H."/>
            <person name="van Tuinen D."/>
            <person name="Becard G."/>
            <person name="Bonfante P."/>
            <person name="Paszkowski U."/>
            <person name="Shachar-Hill Y."/>
            <person name="Young J.P."/>
            <person name="Sanders I.R."/>
            <person name="Henrissat B."/>
            <person name="Rensing S.A."/>
            <person name="Grigoriev I.V."/>
            <person name="Corradi N."/>
            <person name="Roux C."/>
            <person name="Martin F."/>
        </authorList>
    </citation>
    <scope>NUCLEOTIDE SEQUENCE</scope>
    <source>
        <strain evidence="5">DAOM 197198</strain>
    </source>
</reference>
<dbReference type="GO" id="GO:0005576">
    <property type="term" value="C:extracellular region"/>
    <property type="evidence" value="ECO:0007669"/>
    <property type="project" value="UniProtKB-SubCell"/>
</dbReference>
<dbReference type="Pfam" id="PF20147">
    <property type="entry name" value="Crinkler"/>
    <property type="match status" value="1"/>
</dbReference>